<evidence type="ECO:0000256" key="2">
    <source>
        <dbReference type="ARBA" id="ARBA00023140"/>
    </source>
</evidence>
<dbReference type="VEuPathDB" id="VectorBase:GAUT047263"/>
<dbReference type="SUPFAM" id="SSF56801">
    <property type="entry name" value="Acetyl-CoA synthetase-like"/>
    <property type="match status" value="1"/>
</dbReference>
<dbReference type="EnsemblMetazoa" id="GAUT047263-RA">
    <property type="protein sequence ID" value="GAUT047263-PA"/>
    <property type="gene ID" value="GAUT047263"/>
</dbReference>
<dbReference type="InterPro" id="IPR045851">
    <property type="entry name" value="AMP-bd_C_sf"/>
</dbReference>
<dbReference type="Gene3D" id="3.40.50.12780">
    <property type="entry name" value="N-terminal domain of ligase-like"/>
    <property type="match status" value="1"/>
</dbReference>
<feature type="domain" description="AMP-binding enzyme C-terminal" evidence="4">
    <location>
        <begin position="507"/>
        <end position="586"/>
    </location>
</feature>
<dbReference type="Gene3D" id="3.30.300.30">
    <property type="match status" value="1"/>
</dbReference>
<dbReference type="PROSITE" id="PS00455">
    <property type="entry name" value="AMP_BINDING"/>
    <property type="match status" value="1"/>
</dbReference>
<evidence type="ECO:0000259" key="4">
    <source>
        <dbReference type="Pfam" id="PF13193"/>
    </source>
</evidence>
<evidence type="ECO:0000256" key="1">
    <source>
        <dbReference type="ARBA" id="ARBA00004275"/>
    </source>
</evidence>
<dbReference type="InterPro" id="IPR000873">
    <property type="entry name" value="AMP-dep_synth/lig_dom"/>
</dbReference>
<dbReference type="InterPro" id="IPR025110">
    <property type="entry name" value="AMP-bd_C"/>
</dbReference>
<dbReference type="GO" id="GO:0005777">
    <property type="term" value="C:peroxisome"/>
    <property type="evidence" value="ECO:0007669"/>
    <property type="project" value="UniProtKB-SubCell"/>
</dbReference>
<comment type="subcellular location">
    <subcellularLocation>
        <location evidence="1">Peroxisome</location>
    </subcellularLocation>
</comment>
<evidence type="ECO:0000313" key="5">
    <source>
        <dbReference type="EnsemblMetazoa" id="GAUT047263-PA"/>
    </source>
</evidence>
<dbReference type="GO" id="GO:0004467">
    <property type="term" value="F:long-chain fatty acid-CoA ligase activity"/>
    <property type="evidence" value="ECO:0007669"/>
    <property type="project" value="TreeGrafter"/>
</dbReference>
<evidence type="ECO:0008006" key="7">
    <source>
        <dbReference type="Google" id="ProtNLM"/>
    </source>
</evidence>
<dbReference type="FunFam" id="3.40.50.12780:FF:000025">
    <property type="entry name" value="luciferin 4-monooxygenase"/>
    <property type="match status" value="1"/>
</dbReference>
<proteinExistence type="predicted"/>
<organism evidence="5 6">
    <name type="scientific">Glossina austeni</name>
    <name type="common">Savannah tsetse fly</name>
    <dbReference type="NCBI Taxonomy" id="7395"/>
    <lineage>
        <taxon>Eukaryota</taxon>
        <taxon>Metazoa</taxon>
        <taxon>Ecdysozoa</taxon>
        <taxon>Arthropoda</taxon>
        <taxon>Hexapoda</taxon>
        <taxon>Insecta</taxon>
        <taxon>Pterygota</taxon>
        <taxon>Neoptera</taxon>
        <taxon>Endopterygota</taxon>
        <taxon>Diptera</taxon>
        <taxon>Brachycera</taxon>
        <taxon>Muscomorpha</taxon>
        <taxon>Hippoboscoidea</taxon>
        <taxon>Glossinidae</taxon>
        <taxon>Glossina</taxon>
    </lineage>
</organism>
<dbReference type="STRING" id="7395.A0A1A9VTR1"/>
<dbReference type="InterPro" id="IPR042099">
    <property type="entry name" value="ANL_N_sf"/>
</dbReference>
<evidence type="ECO:0000313" key="6">
    <source>
        <dbReference type="Proteomes" id="UP000078200"/>
    </source>
</evidence>
<dbReference type="InterPro" id="IPR020845">
    <property type="entry name" value="AMP-binding_CS"/>
</dbReference>
<sequence>MLQMTAKVSNHFTLAHMPYVTNITEEGTCFSFPYKCAFPSTIIIFLLRAQTTCKMPVYCGTSYDSTNKIWSGPKEKDFYNYEMTLGEAIVEQLHLNPDKVVQIMDSTGEQVKAKDLLTNSKNIVRNFVAMGLKRGDVVGLYASNTTHLSAVILAAWLTGLRTHAAYEGCDKDELKIIFDLSKPKIIFCDLENSYKAQAANEELNLEAKIYLMHSTKDGQLPSVTELLDVTEPLPDMALFPCFPLNGDDTAAILCSSGTTGPPKGVLCSHQTLLNCHGFQTFTSNSIGFTFSSTYWWSGLCVLKETLLKGGLRIITNQPFSPEYFLHLIERYKITHVIANPSQLAELCLKPNNFGNIAQRMNSIDTIMCCGSKVLPIIGTKMLQLLKSENQYKRFLVTYGFSEMSAILASNYSGQLDAEGLLAPKLQVRIVDRSENLLGPNEHGEIQCWFPYKWLGYLNNPIATQKCLTDNWFRTGDIGYFDEEGCLHICSRVGDVFKSNNIQIYPEKVENILMKLRGVQECCVFGQPDVIKTNLVACAVVKTKDSEGENLNEATIYRFVEEELPPVYHLKGGIYFLEQLPRTGSGKVLRRKVIEMLQKKL</sequence>
<dbReference type="Proteomes" id="UP000078200">
    <property type="component" value="Unassembled WGS sequence"/>
</dbReference>
<dbReference type="AlphaFoldDB" id="A0A1A9VTR1"/>
<feature type="domain" description="AMP-dependent synthetase/ligase" evidence="3">
    <location>
        <begin position="92"/>
        <end position="456"/>
    </location>
</feature>
<keyword evidence="6" id="KW-1185">Reference proteome</keyword>
<dbReference type="PANTHER" id="PTHR24096:SF353">
    <property type="entry name" value="GH16244P-RELATED"/>
    <property type="match status" value="1"/>
</dbReference>
<dbReference type="Pfam" id="PF00501">
    <property type="entry name" value="AMP-binding"/>
    <property type="match status" value="1"/>
</dbReference>
<evidence type="ECO:0000259" key="3">
    <source>
        <dbReference type="Pfam" id="PF00501"/>
    </source>
</evidence>
<dbReference type="PANTHER" id="PTHR24096">
    <property type="entry name" value="LONG-CHAIN-FATTY-ACID--COA LIGASE"/>
    <property type="match status" value="1"/>
</dbReference>
<dbReference type="Pfam" id="PF13193">
    <property type="entry name" value="AMP-binding_C"/>
    <property type="match status" value="1"/>
</dbReference>
<name>A0A1A9VTR1_GLOAU</name>
<accession>A0A1A9VTR1</accession>
<dbReference type="GO" id="GO:0046949">
    <property type="term" value="P:fatty-acyl-CoA biosynthetic process"/>
    <property type="evidence" value="ECO:0007669"/>
    <property type="project" value="TreeGrafter"/>
</dbReference>
<reference evidence="5" key="1">
    <citation type="submission" date="2020-05" db="UniProtKB">
        <authorList>
            <consortium name="EnsemblMetazoa"/>
        </authorList>
    </citation>
    <scope>IDENTIFICATION</scope>
    <source>
        <strain evidence="5">TTRI</strain>
    </source>
</reference>
<keyword evidence="2" id="KW-0576">Peroxisome</keyword>
<protein>
    <recommendedName>
        <fullName evidence="7">AMP-dependent synthetase/ligase domain-containing protein</fullName>
    </recommendedName>
</protein>